<name>A0A0P9XDZ0_9PSED</name>
<comment type="caution">
    <text evidence="1">The sequence shown here is derived from an EMBL/GenBank/DDBJ whole genome shotgun (WGS) entry which is preliminary data.</text>
</comment>
<dbReference type="AlphaFoldDB" id="A0A0P9XDZ0"/>
<evidence type="ECO:0000313" key="1">
    <source>
        <dbReference type="EMBL" id="KPX93779.1"/>
    </source>
</evidence>
<protein>
    <submittedName>
        <fullName evidence="1">Uncharacterized protein</fullName>
    </submittedName>
</protein>
<organism evidence="1 2">
    <name type="scientific">Pseudomonas meliae</name>
    <dbReference type="NCBI Taxonomy" id="86176"/>
    <lineage>
        <taxon>Bacteria</taxon>
        <taxon>Pseudomonadati</taxon>
        <taxon>Pseudomonadota</taxon>
        <taxon>Gammaproteobacteria</taxon>
        <taxon>Pseudomonadales</taxon>
        <taxon>Pseudomonadaceae</taxon>
        <taxon>Pseudomonas</taxon>
    </lineage>
</organism>
<keyword evidence="2" id="KW-1185">Reference proteome</keyword>
<proteinExistence type="predicted"/>
<dbReference type="Proteomes" id="UP000050455">
    <property type="component" value="Unassembled WGS sequence"/>
</dbReference>
<evidence type="ECO:0000313" key="2">
    <source>
        <dbReference type="Proteomes" id="UP000050455"/>
    </source>
</evidence>
<dbReference type="EMBL" id="LJQT01000080">
    <property type="protein sequence ID" value="KPX93779.1"/>
    <property type="molecule type" value="Genomic_DNA"/>
</dbReference>
<sequence length="91" mass="10393">MSSIRGYDDMERSNDQTKPSIYAETAYQLILSGVNQFQSEEDQRLLLDSLLCQCAVFARLLGGEQAFHDLLGRLKTIDFDAEFEEAHDHVH</sequence>
<reference evidence="1 2" key="1">
    <citation type="submission" date="2015-09" db="EMBL/GenBank/DDBJ databases">
        <title>Genome announcement of multiple Pseudomonas syringae strains.</title>
        <authorList>
            <person name="Thakur S."/>
            <person name="Wang P.W."/>
            <person name="Gong Y."/>
            <person name="Weir B.S."/>
            <person name="Guttman D.S."/>
        </authorList>
    </citation>
    <scope>NUCLEOTIDE SEQUENCE [LARGE SCALE GENOMIC DNA]</scope>
    <source>
        <strain evidence="1 2">ICMP6289</strain>
    </source>
</reference>
<gene>
    <name evidence="1" type="ORF">ALO64_00508</name>
</gene>
<accession>A0A0P9XDZ0</accession>